<evidence type="ECO:0000313" key="2">
    <source>
        <dbReference type="Proteomes" id="UP000002640"/>
    </source>
</evidence>
<dbReference type="STRING" id="1094619.G4YXJ2"/>
<gene>
    <name evidence="1" type="ORF">PHYSODRAFT_296122</name>
</gene>
<organism evidence="1 2">
    <name type="scientific">Phytophthora sojae (strain P6497)</name>
    <name type="common">Soybean stem and root rot agent</name>
    <name type="synonym">Phytophthora megasperma f. sp. glycines</name>
    <dbReference type="NCBI Taxonomy" id="1094619"/>
    <lineage>
        <taxon>Eukaryota</taxon>
        <taxon>Sar</taxon>
        <taxon>Stramenopiles</taxon>
        <taxon>Oomycota</taxon>
        <taxon>Peronosporomycetes</taxon>
        <taxon>Peronosporales</taxon>
        <taxon>Peronosporaceae</taxon>
        <taxon>Phytophthora</taxon>
    </lineage>
</organism>
<keyword evidence="2" id="KW-1185">Reference proteome</keyword>
<dbReference type="KEGG" id="psoj:PHYSODRAFT_296122"/>
<evidence type="ECO:0000313" key="1">
    <source>
        <dbReference type="EMBL" id="EGZ23853.1"/>
    </source>
</evidence>
<dbReference type="GeneID" id="20641335"/>
<sequence>MNRMLDVSQMEIMVMLATHMVRSWKSANRTWTEQYQYLLALLRHGAFRRNPRYPARDLDWFGFSEVSGKENYAVVGADFKTWGLRFWQRLFAVWQMSSGDWTEVFKMIALSGELEDIALVYFEKMLAGRTAVSNALDHTMNSMLILYMAPMSSAKSIERMSKEKSPIKTMPEHYQILVSALPFVQNAMLMHLITQRTDHLQQAAGLISFAIEYEADPGQRVQRASIKMLKDTVDCDPICRVANGGSFYISMVGTVKLRTIIDGNEVVYWTCQMSTTRTT</sequence>
<dbReference type="EMBL" id="JH159152">
    <property type="protein sequence ID" value="EGZ23853.1"/>
    <property type="molecule type" value="Genomic_DNA"/>
</dbReference>
<dbReference type="Proteomes" id="UP000002640">
    <property type="component" value="Unassembled WGS sequence"/>
</dbReference>
<dbReference type="AlphaFoldDB" id="G4YXJ2"/>
<name>G4YXJ2_PHYSP</name>
<dbReference type="InParanoid" id="G4YXJ2"/>
<protein>
    <submittedName>
        <fullName evidence="1">Uncharacterized protein</fullName>
    </submittedName>
</protein>
<accession>G4YXJ2</accession>
<proteinExistence type="predicted"/>
<reference evidence="1 2" key="1">
    <citation type="journal article" date="2006" name="Science">
        <title>Phytophthora genome sequences uncover evolutionary origins and mechanisms of pathogenesis.</title>
        <authorList>
            <person name="Tyler B.M."/>
            <person name="Tripathy S."/>
            <person name="Zhang X."/>
            <person name="Dehal P."/>
            <person name="Jiang R.H."/>
            <person name="Aerts A."/>
            <person name="Arredondo F.D."/>
            <person name="Baxter L."/>
            <person name="Bensasson D."/>
            <person name="Beynon J.L."/>
            <person name="Chapman J."/>
            <person name="Damasceno C.M."/>
            <person name="Dorrance A.E."/>
            <person name="Dou D."/>
            <person name="Dickerman A.W."/>
            <person name="Dubchak I.L."/>
            <person name="Garbelotto M."/>
            <person name="Gijzen M."/>
            <person name="Gordon S.G."/>
            <person name="Govers F."/>
            <person name="Grunwald N.J."/>
            <person name="Huang W."/>
            <person name="Ivors K.L."/>
            <person name="Jones R.W."/>
            <person name="Kamoun S."/>
            <person name="Krampis K."/>
            <person name="Lamour K.H."/>
            <person name="Lee M.K."/>
            <person name="McDonald W.H."/>
            <person name="Medina M."/>
            <person name="Meijer H.J."/>
            <person name="Nordberg E.K."/>
            <person name="Maclean D.J."/>
            <person name="Ospina-Giraldo M.D."/>
            <person name="Morris P.F."/>
            <person name="Phuntumart V."/>
            <person name="Putnam N.H."/>
            <person name="Rash S."/>
            <person name="Rose J.K."/>
            <person name="Sakihama Y."/>
            <person name="Salamov A.A."/>
            <person name="Savidor A."/>
            <person name="Scheuring C.F."/>
            <person name="Smith B.M."/>
            <person name="Sobral B.W."/>
            <person name="Terry A."/>
            <person name="Torto-Alalibo T.A."/>
            <person name="Win J."/>
            <person name="Xu Z."/>
            <person name="Zhang H."/>
            <person name="Grigoriev I.V."/>
            <person name="Rokhsar D.S."/>
            <person name="Boore J.L."/>
        </authorList>
    </citation>
    <scope>NUCLEOTIDE SEQUENCE [LARGE SCALE GENOMIC DNA]</scope>
    <source>
        <strain evidence="1 2">P6497</strain>
    </source>
</reference>
<dbReference type="RefSeq" id="XP_009519141.1">
    <property type="nucleotide sequence ID" value="XM_009520846.1"/>
</dbReference>